<reference evidence="1 2" key="1">
    <citation type="submission" date="2019-07" db="EMBL/GenBank/DDBJ databases">
        <title>Whole genome shotgun sequence of Microvirga aerophila NBRC 106136.</title>
        <authorList>
            <person name="Hosoyama A."/>
            <person name="Uohara A."/>
            <person name="Ohji S."/>
            <person name="Ichikawa N."/>
        </authorList>
    </citation>
    <scope>NUCLEOTIDE SEQUENCE [LARGE SCALE GENOMIC DNA]</scope>
    <source>
        <strain evidence="1 2">NBRC 106136</strain>
    </source>
</reference>
<protein>
    <recommendedName>
        <fullName evidence="3">DUF3108 domain-containing protein</fullName>
    </recommendedName>
</protein>
<dbReference type="RefSeq" id="WP_114184493.1">
    <property type="nucleotide sequence ID" value="NZ_BJYU01000002.1"/>
</dbReference>
<evidence type="ECO:0000313" key="2">
    <source>
        <dbReference type="Proteomes" id="UP000321085"/>
    </source>
</evidence>
<accession>A0A512BKV5</accession>
<evidence type="ECO:0000313" key="1">
    <source>
        <dbReference type="EMBL" id="GEO12590.1"/>
    </source>
</evidence>
<dbReference type="AlphaFoldDB" id="A0A512BKV5"/>
<name>A0A512BKV5_9HYPH</name>
<proteinExistence type="predicted"/>
<comment type="caution">
    <text evidence="1">The sequence shown here is derived from an EMBL/GenBank/DDBJ whole genome shotgun (WGS) entry which is preliminary data.</text>
</comment>
<dbReference type="InterPro" id="IPR021457">
    <property type="entry name" value="DUF3108"/>
</dbReference>
<dbReference type="Pfam" id="PF11306">
    <property type="entry name" value="DUF3108"/>
    <property type="match status" value="1"/>
</dbReference>
<keyword evidence="2" id="KW-1185">Reference proteome</keyword>
<sequence length="273" mass="28445">MHPLASTLLTLALVGVGSPSGAGTLKVDYDVSLIGLSLGKADLVGTFDGSKYKMEAGVKLSGLAKLLTGGKGAATAAGAIVGSQPQPTSFAVTSRSSDDQRIVRMGLTAGNVAAVDIDPPIDEKPDRVPVKEQDKKGVVDPVSALLMPAIGNGNLTDAANCNRTIPVFDGAARFNVVLSYGGTNKVEVPGYSGPVLVCNARYVPISGHRSERPATKFMRDNKDMSVWLAPVEGQRLLFPVRVSVRTMVGVSVVEASRFSVEGDAKVVPISNKQ</sequence>
<dbReference type="Proteomes" id="UP000321085">
    <property type="component" value="Unassembled WGS sequence"/>
</dbReference>
<organism evidence="1 2">
    <name type="scientific">Microvirga aerophila</name>
    <dbReference type="NCBI Taxonomy" id="670291"/>
    <lineage>
        <taxon>Bacteria</taxon>
        <taxon>Pseudomonadati</taxon>
        <taxon>Pseudomonadota</taxon>
        <taxon>Alphaproteobacteria</taxon>
        <taxon>Hyphomicrobiales</taxon>
        <taxon>Methylobacteriaceae</taxon>
        <taxon>Microvirga</taxon>
    </lineage>
</organism>
<dbReference type="EMBL" id="BJYU01000002">
    <property type="protein sequence ID" value="GEO12590.1"/>
    <property type="molecule type" value="Genomic_DNA"/>
</dbReference>
<evidence type="ECO:0008006" key="3">
    <source>
        <dbReference type="Google" id="ProtNLM"/>
    </source>
</evidence>
<gene>
    <name evidence="1" type="ORF">MAE02_02860</name>
</gene>
<dbReference type="OrthoDB" id="7630100at2"/>